<sequence>MLDCYLRPLHDGDEKMPVYVSTATGDQLGVSLRAAPPPRTSYLMYHWIPDEGGRGGSSLKSIPNCWDAKAVAAHRNSILLRFLFPKNTATFSDKSEEFFVYQTALQTLKKLPTCRPHTFMHLNTKKNTGILCRDNGEFVVAHLAVFEGRSGQVTAKLCCIFGEKGSWRTTKCVPICRDEGEEKQLTWWETDAVVPFGDFLCWVDYLRGILWCDVLSPDPKVRYAPLPVDPYQGHCDPHLCLRGPLATYRTVCVTSNGGVMKFVDVPHHGSSDYGHRTSGQYGVIRSWTLTKEWSWEQDGMINQEWLLGCPMSRGLSRLQLQCPLVDMRDPETIYFVLAGDQDEKEKQSCLIAINMKNDTMYEVACDFRSFGSSCMYNHTTSCNIHYHEPFLPLSLDACNVTR</sequence>
<reference evidence="3" key="1">
    <citation type="journal article" date="2019" name="Nat. Commun.">
        <title>The genome of broomcorn millet.</title>
        <authorList>
            <person name="Zou C."/>
            <person name="Miki D."/>
            <person name="Li D."/>
            <person name="Tang Q."/>
            <person name="Xiao L."/>
            <person name="Rajput S."/>
            <person name="Deng P."/>
            <person name="Jia W."/>
            <person name="Huang R."/>
            <person name="Zhang M."/>
            <person name="Sun Y."/>
            <person name="Hu J."/>
            <person name="Fu X."/>
            <person name="Schnable P.S."/>
            <person name="Li F."/>
            <person name="Zhang H."/>
            <person name="Feng B."/>
            <person name="Zhu X."/>
            <person name="Liu R."/>
            <person name="Schnable J.C."/>
            <person name="Zhu J.-K."/>
            <person name="Zhang H."/>
        </authorList>
    </citation>
    <scope>NUCLEOTIDE SEQUENCE [LARGE SCALE GENOMIC DNA]</scope>
</reference>
<dbReference type="AlphaFoldDB" id="A0A3L6TJ20"/>
<dbReference type="Proteomes" id="UP000275267">
    <property type="component" value="Unassembled WGS sequence"/>
</dbReference>
<comment type="caution">
    <text evidence="2">The sequence shown here is derived from an EMBL/GenBank/DDBJ whole genome shotgun (WGS) entry which is preliminary data.</text>
</comment>
<evidence type="ECO:0000313" key="2">
    <source>
        <dbReference type="EMBL" id="RLN39455.1"/>
    </source>
</evidence>
<dbReference type="OrthoDB" id="685663at2759"/>
<evidence type="ECO:0000259" key="1">
    <source>
        <dbReference type="Pfam" id="PF07762"/>
    </source>
</evidence>
<name>A0A3L6TJ20_PANMI</name>
<accession>A0A3L6TJ20</accession>
<organism evidence="2 3">
    <name type="scientific">Panicum miliaceum</name>
    <name type="common">Proso millet</name>
    <name type="synonym">Broomcorn millet</name>
    <dbReference type="NCBI Taxonomy" id="4540"/>
    <lineage>
        <taxon>Eukaryota</taxon>
        <taxon>Viridiplantae</taxon>
        <taxon>Streptophyta</taxon>
        <taxon>Embryophyta</taxon>
        <taxon>Tracheophyta</taxon>
        <taxon>Spermatophyta</taxon>
        <taxon>Magnoliopsida</taxon>
        <taxon>Liliopsida</taxon>
        <taxon>Poales</taxon>
        <taxon>Poaceae</taxon>
        <taxon>PACMAD clade</taxon>
        <taxon>Panicoideae</taxon>
        <taxon>Panicodae</taxon>
        <taxon>Paniceae</taxon>
        <taxon>Panicinae</taxon>
        <taxon>Panicum</taxon>
        <taxon>Panicum sect. Panicum</taxon>
    </lineage>
</organism>
<dbReference type="PANTHER" id="PTHR33074:SF109">
    <property type="entry name" value="OS01G0601950 PROTEIN"/>
    <property type="match status" value="1"/>
</dbReference>
<dbReference type="PANTHER" id="PTHR33074">
    <property type="entry name" value="EXPRESSED PROTEIN-RELATED"/>
    <property type="match status" value="1"/>
</dbReference>
<keyword evidence="3" id="KW-1185">Reference proteome</keyword>
<evidence type="ECO:0000313" key="3">
    <source>
        <dbReference type="Proteomes" id="UP000275267"/>
    </source>
</evidence>
<dbReference type="STRING" id="4540.A0A3L6TJ20"/>
<dbReference type="InterPro" id="IPR011676">
    <property type="entry name" value="DUF1618"/>
</dbReference>
<protein>
    <recommendedName>
        <fullName evidence="1">DUF1618 domain-containing protein</fullName>
    </recommendedName>
</protein>
<proteinExistence type="predicted"/>
<feature type="domain" description="DUF1618" evidence="1">
    <location>
        <begin position="202"/>
        <end position="334"/>
    </location>
</feature>
<dbReference type="EMBL" id="PQIB02000001">
    <property type="protein sequence ID" value="RLN39455.1"/>
    <property type="molecule type" value="Genomic_DNA"/>
</dbReference>
<dbReference type="Pfam" id="PF07762">
    <property type="entry name" value="DUF1618"/>
    <property type="match status" value="1"/>
</dbReference>
<gene>
    <name evidence="2" type="ORF">C2845_PM01G24790</name>
</gene>